<accession>A0A7R7XM33</accession>
<keyword evidence="3 5" id="KW-1133">Transmembrane helix</keyword>
<keyword evidence="7" id="KW-1185">Reference proteome</keyword>
<reference evidence="6" key="1">
    <citation type="submission" date="2021-01" db="EMBL/GenBank/DDBJ databases">
        <authorList>
            <consortium name="Aspergillus puulaauensis MK2 genome sequencing consortium"/>
            <person name="Kazuki M."/>
            <person name="Futagami T."/>
        </authorList>
    </citation>
    <scope>NUCLEOTIDE SEQUENCE</scope>
    <source>
        <strain evidence="6">MK2</strain>
    </source>
</reference>
<evidence type="ECO:0000256" key="3">
    <source>
        <dbReference type="ARBA" id="ARBA00022989"/>
    </source>
</evidence>
<dbReference type="InterPro" id="IPR005828">
    <property type="entry name" value="MFS_sugar_transport-like"/>
</dbReference>
<keyword evidence="4 5" id="KW-0472">Membrane</keyword>
<name>A0A7R7XM33_9EURO</name>
<dbReference type="OrthoDB" id="6133115at2759"/>
<dbReference type="GO" id="GO:0022857">
    <property type="term" value="F:transmembrane transporter activity"/>
    <property type="evidence" value="ECO:0007669"/>
    <property type="project" value="InterPro"/>
</dbReference>
<dbReference type="KEGG" id="apuu:APUU_40369A"/>
<comment type="subcellular location">
    <subcellularLocation>
        <location evidence="1">Membrane</location>
    </subcellularLocation>
</comment>
<keyword evidence="2 5" id="KW-0812">Transmembrane</keyword>
<evidence type="ECO:0000313" key="7">
    <source>
        <dbReference type="Proteomes" id="UP000654913"/>
    </source>
</evidence>
<dbReference type="EMBL" id="AP024446">
    <property type="protein sequence ID" value="BCS23925.1"/>
    <property type="molecule type" value="Genomic_DNA"/>
</dbReference>
<dbReference type="Proteomes" id="UP000654913">
    <property type="component" value="Chromosome 4"/>
</dbReference>
<gene>
    <name evidence="6" type="ORF">APUU_40369A</name>
</gene>
<sequence length="112" mass="12654">MLNIEHGHIGPNVGYFYFGITVVILIFTIFFVPETAQLPLEQINDFFLSGGKAWKTSTKRNRAIARANEFDSSKYDTEQEGEKDGTVRPQQTEIEVVARWCSAEHLSTTDLA</sequence>
<evidence type="ECO:0000256" key="5">
    <source>
        <dbReference type="SAM" id="Phobius"/>
    </source>
</evidence>
<dbReference type="RefSeq" id="XP_041556119.1">
    <property type="nucleotide sequence ID" value="XM_041703433.1"/>
</dbReference>
<reference evidence="6" key="2">
    <citation type="submission" date="2021-02" db="EMBL/GenBank/DDBJ databases">
        <title>Aspergillus puulaauensis MK2 genome sequence.</title>
        <authorList>
            <person name="Futagami T."/>
            <person name="Mori K."/>
            <person name="Kadooka C."/>
            <person name="Tanaka T."/>
        </authorList>
    </citation>
    <scope>NUCLEOTIDE SEQUENCE</scope>
    <source>
        <strain evidence="6">MK2</strain>
    </source>
</reference>
<evidence type="ECO:0000256" key="4">
    <source>
        <dbReference type="ARBA" id="ARBA00023136"/>
    </source>
</evidence>
<evidence type="ECO:0000313" key="6">
    <source>
        <dbReference type="EMBL" id="BCS23925.1"/>
    </source>
</evidence>
<dbReference type="Pfam" id="PF00083">
    <property type="entry name" value="Sugar_tr"/>
    <property type="match status" value="1"/>
</dbReference>
<dbReference type="GO" id="GO:0016020">
    <property type="term" value="C:membrane"/>
    <property type="evidence" value="ECO:0007669"/>
    <property type="project" value="UniProtKB-SubCell"/>
</dbReference>
<proteinExistence type="predicted"/>
<dbReference type="AlphaFoldDB" id="A0A7R7XM33"/>
<dbReference type="InterPro" id="IPR036259">
    <property type="entry name" value="MFS_trans_sf"/>
</dbReference>
<evidence type="ECO:0008006" key="8">
    <source>
        <dbReference type="Google" id="ProtNLM"/>
    </source>
</evidence>
<organism evidence="6 7">
    <name type="scientific">Aspergillus puulaauensis</name>
    <dbReference type="NCBI Taxonomy" id="1220207"/>
    <lineage>
        <taxon>Eukaryota</taxon>
        <taxon>Fungi</taxon>
        <taxon>Dikarya</taxon>
        <taxon>Ascomycota</taxon>
        <taxon>Pezizomycotina</taxon>
        <taxon>Eurotiomycetes</taxon>
        <taxon>Eurotiomycetidae</taxon>
        <taxon>Eurotiales</taxon>
        <taxon>Aspergillaceae</taxon>
        <taxon>Aspergillus</taxon>
    </lineage>
</organism>
<evidence type="ECO:0000256" key="1">
    <source>
        <dbReference type="ARBA" id="ARBA00004370"/>
    </source>
</evidence>
<dbReference type="GeneID" id="64973930"/>
<evidence type="ECO:0000256" key="2">
    <source>
        <dbReference type="ARBA" id="ARBA00022692"/>
    </source>
</evidence>
<dbReference type="Gene3D" id="1.20.1250.20">
    <property type="entry name" value="MFS general substrate transporter like domains"/>
    <property type="match status" value="1"/>
</dbReference>
<protein>
    <recommendedName>
        <fullName evidence="8">Major facilitator superfamily (MFS) profile domain-containing protein</fullName>
    </recommendedName>
</protein>
<feature type="transmembrane region" description="Helical" evidence="5">
    <location>
        <begin position="15"/>
        <end position="32"/>
    </location>
</feature>